<dbReference type="InterPro" id="IPR024134">
    <property type="entry name" value="SOD_Cu/Zn_/chaperone"/>
</dbReference>
<dbReference type="RefSeq" id="WP_390350871.1">
    <property type="nucleotide sequence ID" value="NZ_BAAADS010000001.1"/>
</dbReference>
<dbReference type="InterPro" id="IPR036423">
    <property type="entry name" value="SOD-like_Cu/Zn_dom_sf"/>
</dbReference>
<comment type="function">
    <text evidence="2">Destroys radicals which are normally produced within the cells and which are toxic to biological systems. May play a role in favoring mycobacterial survival in phagocytes.</text>
</comment>
<feature type="chain" id="PRO_5046533593" description="Superoxide dismutase [Cu-Zn]" evidence="5">
    <location>
        <begin position="20"/>
        <end position="190"/>
    </location>
</feature>
<keyword evidence="3" id="KW-0862">Zinc</keyword>
<dbReference type="PROSITE" id="PS00332">
    <property type="entry name" value="SOD_CU_ZN_2"/>
    <property type="match status" value="1"/>
</dbReference>
<comment type="cofactor">
    <cofactor evidence="3">
        <name>Zn(2+)</name>
        <dbReference type="ChEBI" id="CHEBI:29105"/>
    </cofactor>
    <text evidence="3">Binds 1 zinc ion per subunit.</text>
</comment>
<feature type="compositionally biased region" description="Polar residues" evidence="4">
    <location>
        <begin position="166"/>
        <end position="184"/>
    </location>
</feature>
<keyword evidence="3" id="KW-0479">Metal-binding</keyword>
<feature type="region of interest" description="Disordered" evidence="4">
    <location>
        <begin position="143"/>
        <end position="190"/>
    </location>
</feature>
<dbReference type="InterPro" id="IPR001424">
    <property type="entry name" value="SOD_Cu_Zn_dom"/>
</dbReference>
<dbReference type="SUPFAM" id="SSF49329">
    <property type="entry name" value="Cu,Zn superoxide dismutase-like"/>
    <property type="match status" value="1"/>
</dbReference>
<dbReference type="EMBL" id="BAAADS010000001">
    <property type="protein sequence ID" value="GAA0588431.1"/>
    <property type="molecule type" value="Genomic_DNA"/>
</dbReference>
<comment type="cofactor">
    <cofactor evidence="3">
        <name>Cu cation</name>
        <dbReference type="ChEBI" id="CHEBI:23378"/>
    </cofactor>
    <text evidence="3">Binds 1 copper ion per subunit.</text>
</comment>
<feature type="domain" description="Superoxide dismutase copper/zinc binding" evidence="6">
    <location>
        <begin position="36"/>
        <end position="166"/>
    </location>
</feature>
<evidence type="ECO:0000256" key="5">
    <source>
        <dbReference type="SAM" id="SignalP"/>
    </source>
</evidence>
<comment type="catalytic activity">
    <reaction evidence="3">
        <text>2 superoxide + 2 H(+) = H2O2 + O2</text>
        <dbReference type="Rhea" id="RHEA:20696"/>
        <dbReference type="ChEBI" id="CHEBI:15378"/>
        <dbReference type="ChEBI" id="CHEBI:15379"/>
        <dbReference type="ChEBI" id="CHEBI:16240"/>
        <dbReference type="ChEBI" id="CHEBI:18421"/>
        <dbReference type="EC" id="1.15.1.1"/>
    </reaction>
</comment>
<keyword evidence="3" id="KW-0186">Copper</keyword>
<dbReference type="Proteomes" id="UP001500866">
    <property type="component" value="Unassembled WGS sequence"/>
</dbReference>
<keyword evidence="8" id="KW-1185">Reference proteome</keyword>
<protein>
    <recommendedName>
        <fullName evidence="3">Superoxide dismutase [Cu-Zn]</fullName>
        <ecNumber evidence="3">1.15.1.1</ecNumber>
    </recommendedName>
</protein>
<dbReference type="Pfam" id="PF00080">
    <property type="entry name" value="Sod_Cu"/>
    <property type="match status" value="1"/>
</dbReference>
<accession>A0ABP3QGL8</accession>
<dbReference type="CDD" id="cd00305">
    <property type="entry name" value="Cu-Zn_Superoxide_Dismutase"/>
    <property type="match status" value="1"/>
</dbReference>
<name>A0ABP3QGL8_9BACI</name>
<keyword evidence="5" id="KW-0732">Signal</keyword>
<gene>
    <name evidence="7" type="primary">sodC</name>
    <name evidence="7" type="ORF">GCM10009001_00330</name>
</gene>
<evidence type="ECO:0000256" key="1">
    <source>
        <dbReference type="ARBA" id="ARBA00010457"/>
    </source>
</evidence>
<evidence type="ECO:0000313" key="7">
    <source>
        <dbReference type="EMBL" id="GAA0588431.1"/>
    </source>
</evidence>
<dbReference type="PANTHER" id="PTHR10003">
    <property type="entry name" value="SUPEROXIDE DISMUTASE CU-ZN -RELATED"/>
    <property type="match status" value="1"/>
</dbReference>
<dbReference type="Gene3D" id="2.60.40.200">
    <property type="entry name" value="Superoxide dismutase, copper/zinc binding domain"/>
    <property type="match status" value="1"/>
</dbReference>
<sequence length="190" mass="20223">MRFLIIFLLLLLTACQPNGETNRTVNMYNQDGSMIGTAKLTERPDGVQVKLKLEGLEPGFHGIHVHEFAKCKTPDFKSAGNHLNPGGMEHGLMHPEGAHLGDLPNIEADSGGLSEAELMLPKATLLDGKNSLTEDDGTSLVITAGMDDGVSQPGGDSGPRIACGKITSNDKSPGSSPTDPTQYNEKQEEK</sequence>
<evidence type="ECO:0000313" key="8">
    <source>
        <dbReference type="Proteomes" id="UP001500866"/>
    </source>
</evidence>
<evidence type="ECO:0000259" key="6">
    <source>
        <dbReference type="Pfam" id="PF00080"/>
    </source>
</evidence>
<dbReference type="InterPro" id="IPR018152">
    <property type="entry name" value="SOD_Cu/Zn_BS"/>
</dbReference>
<dbReference type="PROSITE" id="PS51257">
    <property type="entry name" value="PROKAR_LIPOPROTEIN"/>
    <property type="match status" value="1"/>
</dbReference>
<keyword evidence="3" id="KW-0560">Oxidoreductase</keyword>
<proteinExistence type="inferred from homology"/>
<reference evidence="8" key="1">
    <citation type="journal article" date="2019" name="Int. J. Syst. Evol. Microbiol.">
        <title>The Global Catalogue of Microorganisms (GCM) 10K type strain sequencing project: providing services to taxonomists for standard genome sequencing and annotation.</title>
        <authorList>
            <consortium name="The Broad Institute Genomics Platform"/>
            <consortium name="The Broad Institute Genome Sequencing Center for Infectious Disease"/>
            <person name="Wu L."/>
            <person name="Ma J."/>
        </authorList>
    </citation>
    <scope>NUCLEOTIDE SEQUENCE [LARGE SCALE GENOMIC DNA]</scope>
    <source>
        <strain evidence="8">JCM 15395</strain>
    </source>
</reference>
<comment type="similarity">
    <text evidence="1 3">Belongs to the Cu-Zn superoxide dismutase family.</text>
</comment>
<feature type="signal peptide" evidence="5">
    <location>
        <begin position="1"/>
        <end position="19"/>
    </location>
</feature>
<evidence type="ECO:0000256" key="4">
    <source>
        <dbReference type="SAM" id="MobiDB-lite"/>
    </source>
</evidence>
<comment type="caution">
    <text evidence="7">The sequence shown here is derived from an EMBL/GenBank/DDBJ whole genome shotgun (WGS) entry which is preliminary data.</text>
</comment>
<dbReference type="EC" id="1.15.1.1" evidence="3"/>
<evidence type="ECO:0000256" key="2">
    <source>
        <dbReference type="ARBA" id="ARBA00024900"/>
    </source>
</evidence>
<organism evidence="7 8">
    <name type="scientific">Virgibacillus siamensis</name>
    <dbReference type="NCBI Taxonomy" id="480071"/>
    <lineage>
        <taxon>Bacteria</taxon>
        <taxon>Bacillati</taxon>
        <taxon>Bacillota</taxon>
        <taxon>Bacilli</taxon>
        <taxon>Bacillales</taxon>
        <taxon>Bacillaceae</taxon>
        <taxon>Virgibacillus</taxon>
    </lineage>
</organism>
<evidence type="ECO:0000256" key="3">
    <source>
        <dbReference type="RuleBase" id="RU000393"/>
    </source>
</evidence>